<protein>
    <submittedName>
        <fullName evidence="2">Uncharacterized protein</fullName>
    </submittedName>
</protein>
<dbReference type="Proteomes" id="UP000283509">
    <property type="component" value="Unassembled WGS sequence"/>
</dbReference>
<reference evidence="2 3" key="1">
    <citation type="submission" date="2018-04" db="EMBL/GenBank/DDBJ databases">
        <authorList>
            <person name="Zhang X."/>
            <person name="Yuan J."/>
            <person name="Li F."/>
            <person name="Xiang J."/>
        </authorList>
    </citation>
    <scope>NUCLEOTIDE SEQUENCE [LARGE SCALE GENOMIC DNA]</scope>
    <source>
        <tissue evidence="2">Muscle</tissue>
    </source>
</reference>
<evidence type="ECO:0000313" key="3">
    <source>
        <dbReference type="Proteomes" id="UP000283509"/>
    </source>
</evidence>
<feature type="compositionally biased region" description="Pro residues" evidence="1">
    <location>
        <begin position="121"/>
        <end position="136"/>
    </location>
</feature>
<proteinExistence type="predicted"/>
<reference evidence="2 3" key="2">
    <citation type="submission" date="2019-01" db="EMBL/GenBank/DDBJ databases">
        <title>The decoding of complex shrimp genome reveals the adaptation for benthos swimmer, frequently molting mechanism and breeding impact on genome.</title>
        <authorList>
            <person name="Sun Y."/>
            <person name="Gao Y."/>
            <person name="Yu Y."/>
        </authorList>
    </citation>
    <scope>NUCLEOTIDE SEQUENCE [LARGE SCALE GENOMIC DNA]</scope>
    <source>
        <tissue evidence="2">Muscle</tissue>
    </source>
</reference>
<sequence>MSRIRPLKPSKSSSSSCQPCSAGAFEAEASGFGTVNPLFLDTDDECLPDNLPAPLRPTIPASQSMPSISQALEASPIESSADQHSPVTPNLTPPPNTPLSPLSTPSSPKRRKSPMSGQTPDPNPLSPDLVPPPNTPLSPGSYPASPHQSLGLPINKDDTGYLQNASPGSNGPLDNILSPDPVDLTNLRPLAGDAFAADCKMPRRLFLTDNMNKAEAVIKELVTLGNGVYDESSHDRNGNRPPAPKRFHEHLVKSGDWSALQDREKRIAACWNHTLHEEPKHSPSKNALPLAENKVQKSSNGPVMKGKHSAQKQSDKKKAAKSSAANERKPLLLEQRRGWDFKQGTRYRKLKIPMIDDDDDNYRKPDSPRSSSSSSFSLDILSK</sequence>
<comment type="caution">
    <text evidence="2">The sequence shown here is derived from an EMBL/GenBank/DDBJ whole genome shotgun (WGS) entry which is preliminary data.</text>
</comment>
<feature type="region of interest" description="Disordered" evidence="1">
    <location>
        <begin position="34"/>
        <end position="177"/>
    </location>
</feature>
<feature type="region of interest" description="Disordered" evidence="1">
    <location>
        <begin position="350"/>
        <end position="383"/>
    </location>
</feature>
<evidence type="ECO:0000256" key="1">
    <source>
        <dbReference type="SAM" id="MobiDB-lite"/>
    </source>
</evidence>
<dbReference type="EMBL" id="QCYY01002244">
    <property type="protein sequence ID" value="ROT71802.1"/>
    <property type="molecule type" value="Genomic_DNA"/>
</dbReference>
<gene>
    <name evidence="2" type="ORF">C7M84_009860</name>
</gene>
<organism evidence="2 3">
    <name type="scientific">Penaeus vannamei</name>
    <name type="common">Whiteleg shrimp</name>
    <name type="synonym">Litopenaeus vannamei</name>
    <dbReference type="NCBI Taxonomy" id="6689"/>
    <lineage>
        <taxon>Eukaryota</taxon>
        <taxon>Metazoa</taxon>
        <taxon>Ecdysozoa</taxon>
        <taxon>Arthropoda</taxon>
        <taxon>Crustacea</taxon>
        <taxon>Multicrustacea</taxon>
        <taxon>Malacostraca</taxon>
        <taxon>Eumalacostraca</taxon>
        <taxon>Eucarida</taxon>
        <taxon>Decapoda</taxon>
        <taxon>Dendrobranchiata</taxon>
        <taxon>Penaeoidea</taxon>
        <taxon>Penaeidae</taxon>
        <taxon>Penaeus</taxon>
    </lineage>
</organism>
<feature type="region of interest" description="Disordered" evidence="1">
    <location>
        <begin position="1"/>
        <end position="21"/>
    </location>
</feature>
<feature type="compositionally biased region" description="Low complexity" evidence="1">
    <location>
        <begin position="368"/>
        <end position="383"/>
    </location>
</feature>
<dbReference type="OrthoDB" id="6136301at2759"/>
<evidence type="ECO:0000313" key="2">
    <source>
        <dbReference type="EMBL" id="ROT71802.1"/>
    </source>
</evidence>
<dbReference type="AlphaFoldDB" id="A0A3R7P0C7"/>
<name>A0A3R7P0C7_PENVA</name>
<keyword evidence="3" id="KW-1185">Reference proteome</keyword>
<feature type="compositionally biased region" description="Low complexity" evidence="1">
    <location>
        <begin position="9"/>
        <end position="21"/>
    </location>
</feature>
<feature type="compositionally biased region" description="Polar residues" evidence="1">
    <location>
        <begin position="60"/>
        <end position="83"/>
    </location>
</feature>
<accession>A0A3R7P0C7</accession>
<feature type="compositionally biased region" description="Basic and acidic residues" evidence="1">
    <location>
        <begin position="326"/>
        <end position="338"/>
    </location>
</feature>
<feature type="region of interest" description="Disordered" evidence="1">
    <location>
        <begin position="295"/>
        <end position="338"/>
    </location>
</feature>